<accession>A0A370DEI3</accession>
<dbReference type="Proteomes" id="UP000254771">
    <property type="component" value="Unassembled WGS sequence"/>
</dbReference>
<organism evidence="1 2">
    <name type="scientific">endosymbiont of Escarpia spicata</name>
    <dbReference type="NCBI Taxonomy" id="2200908"/>
    <lineage>
        <taxon>Bacteria</taxon>
        <taxon>Pseudomonadati</taxon>
        <taxon>Pseudomonadota</taxon>
        <taxon>Gammaproteobacteria</taxon>
        <taxon>sulfur-oxidizing symbionts</taxon>
    </lineage>
</organism>
<dbReference type="AlphaFoldDB" id="A0A370DEI3"/>
<sequence>MSGHSVILYLHGLNSAGSSGKATVFREGLYPIVVVSPTYPAHRPEAAITTLSVVLEDALRQKKRDELFDYRIAESIYAGIGRVALFDGGSHTFEHMAEVLEIVAAIYEALRGCRPDQA</sequence>
<dbReference type="EMBL" id="QFXE01000020">
    <property type="protein sequence ID" value="RDH83319.1"/>
    <property type="molecule type" value="Genomic_DNA"/>
</dbReference>
<proteinExistence type="predicted"/>
<dbReference type="Gene3D" id="3.40.50.1820">
    <property type="entry name" value="alpha/beta hydrolase"/>
    <property type="match status" value="1"/>
</dbReference>
<reference evidence="1 2" key="1">
    <citation type="journal article" date="2018" name="ISME J.">
        <title>Endosymbiont genomes yield clues of tubeworm success.</title>
        <authorList>
            <person name="Li Y."/>
            <person name="Liles M.R."/>
            <person name="Halanych K.M."/>
        </authorList>
    </citation>
    <scope>NUCLEOTIDE SEQUENCE [LARGE SCALE GENOMIC DNA]</scope>
    <source>
        <strain evidence="1">A1462</strain>
    </source>
</reference>
<name>A0A370DEI3_9GAMM</name>
<evidence type="ECO:0000313" key="1">
    <source>
        <dbReference type="EMBL" id="RDH83319.1"/>
    </source>
</evidence>
<protein>
    <recommendedName>
        <fullName evidence="3">Esterase</fullName>
    </recommendedName>
</protein>
<keyword evidence="2" id="KW-1185">Reference proteome</keyword>
<comment type="caution">
    <text evidence="1">The sequence shown here is derived from an EMBL/GenBank/DDBJ whole genome shotgun (WGS) entry which is preliminary data.</text>
</comment>
<evidence type="ECO:0008006" key="3">
    <source>
        <dbReference type="Google" id="ProtNLM"/>
    </source>
</evidence>
<gene>
    <name evidence="1" type="ORF">DIZ78_15095</name>
</gene>
<evidence type="ECO:0000313" key="2">
    <source>
        <dbReference type="Proteomes" id="UP000254771"/>
    </source>
</evidence>
<dbReference type="InterPro" id="IPR029058">
    <property type="entry name" value="AB_hydrolase_fold"/>
</dbReference>